<organism evidence="5 6">
    <name type="scientific">Abyssalbus ytuae</name>
    <dbReference type="NCBI Taxonomy" id="2926907"/>
    <lineage>
        <taxon>Bacteria</taxon>
        <taxon>Pseudomonadati</taxon>
        <taxon>Bacteroidota</taxon>
        <taxon>Flavobacteriia</taxon>
        <taxon>Flavobacteriales</taxon>
        <taxon>Flavobacteriaceae</taxon>
        <taxon>Abyssalbus</taxon>
    </lineage>
</organism>
<dbReference type="InterPro" id="IPR050280">
    <property type="entry name" value="OMP_Chaperone_SurA"/>
</dbReference>
<evidence type="ECO:0000313" key="5">
    <source>
        <dbReference type="EMBL" id="UOB18303.1"/>
    </source>
</evidence>
<keyword evidence="2" id="KW-0697">Rotamase</keyword>
<dbReference type="RefSeq" id="WP_255844423.1">
    <property type="nucleotide sequence ID" value="NZ_CP094358.1"/>
</dbReference>
<feature type="domain" description="PpiC" evidence="4">
    <location>
        <begin position="210"/>
        <end position="311"/>
    </location>
</feature>
<dbReference type="PANTHER" id="PTHR47637">
    <property type="entry name" value="CHAPERONE SURA"/>
    <property type="match status" value="1"/>
</dbReference>
<keyword evidence="1 3" id="KW-0732">Signal</keyword>
<feature type="signal peptide" evidence="3">
    <location>
        <begin position="1"/>
        <end position="29"/>
    </location>
</feature>
<keyword evidence="2 5" id="KW-0413">Isomerase</keyword>
<dbReference type="EC" id="5.2.1.8" evidence="5"/>
<evidence type="ECO:0000256" key="2">
    <source>
        <dbReference type="PROSITE-ProRule" id="PRU00278"/>
    </source>
</evidence>
<dbReference type="InterPro" id="IPR027304">
    <property type="entry name" value="Trigger_fact/SurA_dom_sf"/>
</dbReference>
<dbReference type="InterPro" id="IPR000297">
    <property type="entry name" value="PPIase_PpiC"/>
</dbReference>
<evidence type="ECO:0000256" key="1">
    <source>
        <dbReference type="ARBA" id="ARBA00022729"/>
    </source>
</evidence>
<dbReference type="AlphaFoldDB" id="A0A9E6ZT10"/>
<keyword evidence="6" id="KW-1185">Reference proteome</keyword>
<name>A0A9E6ZT10_9FLAO</name>
<gene>
    <name evidence="5" type="ORF">MQE35_03205</name>
</gene>
<dbReference type="EMBL" id="CP094358">
    <property type="protein sequence ID" value="UOB18303.1"/>
    <property type="molecule type" value="Genomic_DNA"/>
</dbReference>
<dbReference type="Gene3D" id="3.10.50.40">
    <property type="match status" value="2"/>
</dbReference>
<dbReference type="SUPFAM" id="SSF109998">
    <property type="entry name" value="Triger factor/SurA peptide-binding domain-like"/>
    <property type="match status" value="1"/>
</dbReference>
<feature type="domain" description="PpiC" evidence="4">
    <location>
        <begin position="314"/>
        <end position="426"/>
    </location>
</feature>
<accession>A0A9E6ZT10</accession>
<feature type="chain" id="PRO_5039370898" evidence="3">
    <location>
        <begin position="30"/>
        <end position="486"/>
    </location>
</feature>
<evidence type="ECO:0000259" key="4">
    <source>
        <dbReference type="PROSITE" id="PS50198"/>
    </source>
</evidence>
<dbReference type="KEGG" id="fbm:MQE35_03205"/>
<dbReference type="Gene3D" id="1.10.4030.10">
    <property type="entry name" value="Porin chaperone SurA, peptide-binding domain"/>
    <property type="match status" value="1"/>
</dbReference>
<dbReference type="InterPro" id="IPR046357">
    <property type="entry name" value="PPIase_dom_sf"/>
</dbReference>
<proteinExistence type="predicted"/>
<reference evidence="5" key="1">
    <citation type="submission" date="2022-03" db="EMBL/GenBank/DDBJ databases">
        <title>Description of Abyssus ytuae gen. nov., sp. nov., a novel member of the family Flavobacteriaceae isolated from the sediment of Mariana Trench.</title>
        <authorList>
            <person name="Zhang J."/>
            <person name="Xu X."/>
        </authorList>
    </citation>
    <scope>NUCLEOTIDE SEQUENCE</scope>
    <source>
        <strain evidence="5">MT3330</strain>
    </source>
</reference>
<dbReference type="GO" id="GO:0003755">
    <property type="term" value="F:peptidyl-prolyl cis-trans isomerase activity"/>
    <property type="evidence" value="ECO:0007669"/>
    <property type="project" value="UniProtKB-KW"/>
</dbReference>
<evidence type="ECO:0000256" key="3">
    <source>
        <dbReference type="SAM" id="SignalP"/>
    </source>
</evidence>
<dbReference type="PROSITE" id="PS50198">
    <property type="entry name" value="PPIC_PPIASE_2"/>
    <property type="match status" value="2"/>
</dbReference>
<dbReference type="PANTHER" id="PTHR47637:SF1">
    <property type="entry name" value="CHAPERONE SURA"/>
    <property type="match status" value="1"/>
</dbReference>
<evidence type="ECO:0000313" key="6">
    <source>
        <dbReference type="Proteomes" id="UP000831290"/>
    </source>
</evidence>
<dbReference type="SUPFAM" id="SSF54534">
    <property type="entry name" value="FKBP-like"/>
    <property type="match status" value="2"/>
</dbReference>
<dbReference type="Proteomes" id="UP000831290">
    <property type="component" value="Chromosome"/>
</dbReference>
<dbReference type="Pfam" id="PF00639">
    <property type="entry name" value="Rotamase"/>
    <property type="match status" value="2"/>
</dbReference>
<sequence length="486" mass="55689">MKHIKPRSMKYMSKLCGLMLFLTFQAAMSQEETTENIQEEVDTTITDSVVVKKDSIKIFKKVKVDGVAAVIGDYVILESDIDKNFLSLETQGVSIKDITRCQMLGKLMEDKLYAHQAVQDSIEVSEAEISGSVERQLDYLVSEIGSMEKLLQFYRKNSEESFREELAEIIKTQQLSERMRSKIVDDVEITPDEVRQWFNNIPKEERPVFGDEVEIAQIVKKPKPSEEEVKATIEKLKKIKADVVDGGASFAIKQTLYSEDPGKSQNGGVYRINKKSGFVKEFKDVAFSMQQGEVSEPFETEFGWHILLVEKIRGQELDVRHILLMPEISEKAIEEAKKELTDIRNKILDGAFTFEEAARNFSDEEETKYDGGILTNPSNLDKRFELTKLDPTFYAQVSGLEGNEISQPIAEQTRTGVNYKIIKVNARYKEHIADYSQDYIKIKELALKEKQMKAISDWMDEKIKDTYISVAPDNRECNFANNWLKK</sequence>
<protein>
    <submittedName>
        <fullName evidence="5">Peptidylprolyl isomerase</fullName>
        <ecNumber evidence="5">5.2.1.8</ecNumber>
    </submittedName>
</protein>